<dbReference type="SUPFAM" id="SSF53474">
    <property type="entry name" value="alpha/beta-Hydrolases"/>
    <property type="match status" value="1"/>
</dbReference>
<dbReference type="AlphaFoldDB" id="A0A0B6AZZ1"/>
<evidence type="ECO:0000313" key="3">
    <source>
        <dbReference type="Proteomes" id="UP000031829"/>
    </source>
</evidence>
<accession>A0A0B6AZZ1</accession>
<dbReference type="InterPro" id="IPR000639">
    <property type="entry name" value="Epox_hydrolase-like"/>
</dbReference>
<dbReference type="Proteomes" id="UP000031829">
    <property type="component" value="Chromosome"/>
</dbReference>
<reference evidence="2 3" key="1">
    <citation type="journal article" date="2015" name="Genome Announc.">
        <title>Complete genome sequences for 35 biothreat assay-relevant bacillus species.</title>
        <authorList>
            <person name="Johnson S.L."/>
            <person name="Daligault H.E."/>
            <person name="Davenport K.W."/>
            <person name="Jaissle J."/>
            <person name="Frey K.G."/>
            <person name="Ladner J.T."/>
            <person name="Broomall S.M."/>
            <person name="Bishop-Lilly K.A."/>
            <person name="Bruce D.C."/>
            <person name="Gibbons H.S."/>
            <person name="Coyne S.R."/>
            <person name="Lo C.C."/>
            <person name="Meincke L."/>
            <person name="Munk A.C."/>
            <person name="Koroleva G.I."/>
            <person name="Rosenzweig C.N."/>
            <person name="Palacios G.F."/>
            <person name="Redden C.L."/>
            <person name="Minogue T.D."/>
            <person name="Chain P.S."/>
        </authorList>
    </citation>
    <scope>NUCLEOTIDE SEQUENCE [LARGE SCALE GENOMIC DNA]</scope>
    <source>
        <strain evidence="3">ATCC 14581 / DSM 32 / JCM 2506 / NBRC 15308 / NCIMB 9376 / NCTC 10342 / NRRL B-14308 / VKM B-512</strain>
    </source>
</reference>
<dbReference type="InterPro" id="IPR029058">
    <property type="entry name" value="AB_hydrolase_fold"/>
</dbReference>
<dbReference type="PRINTS" id="PR00412">
    <property type="entry name" value="EPOXHYDRLASE"/>
</dbReference>
<evidence type="ECO:0000256" key="1">
    <source>
        <dbReference type="ARBA" id="ARBA00022801"/>
    </source>
</evidence>
<evidence type="ECO:0000313" key="2">
    <source>
        <dbReference type="EMBL" id="AJI25499.1"/>
    </source>
</evidence>
<dbReference type="Pfam" id="PF00561">
    <property type="entry name" value="Abhydrolase_1"/>
    <property type="match status" value="1"/>
</dbReference>
<dbReference type="EMBL" id="CP009920">
    <property type="protein sequence ID" value="AJI25499.1"/>
    <property type="molecule type" value="Genomic_DNA"/>
</dbReference>
<keyword evidence="1 2" id="KW-0378">Hydrolase</keyword>
<protein>
    <submittedName>
        <fullName evidence="2">Alpha/beta hydrolase family protein</fullName>
    </submittedName>
</protein>
<sequence>MSKQYINVNGVNLHYISKGQGDLMLFLHGFPDFSHIWRHQIDEFSNDFHTVALDLRGYNLSEKPSGLESYEIDVLVEDIRQVIEGLGYSSCTLVVHDWGAGIGWTFAYRYPEYVQKLIAFNGPHPYTFMRELRTNKNQQKASEYMKWFQKQEAQDYMERDNFSGLRKLVIDPGVKKGYLTADDVQAYVNSWENGSVLSMLSYYRNLKIFTEEDLQRKSLFPLEEEVLNIPVQIIWGNQDPTFMPENLDGIEEYVPNISVHRLGEASHAPQHEKPHEVNDVMWNFLNK</sequence>
<dbReference type="RefSeq" id="WP_034650945.1">
    <property type="nucleotide sequence ID" value="NZ_BCVB01000011.1"/>
</dbReference>
<dbReference type="Gene3D" id="3.40.50.1820">
    <property type="entry name" value="alpha/beta hydrolase"/>
    <property type="match status" value="1"/>
</dbReference>
<gene>
    <name evidence="2" type="ORF">BG04_5451</name>
</gene>
<dbReference type="GeneID" id="93643397"/>
<proteinExistence type="predicted"/>
<dbReference type="GO" id="GO:0016787">
    <property type="term" value="F:hydrolase activity"/>
    <property type="evidence" value="ECO:0007669"/>
    <property type="project" value="UniProtKB-KW"/>
</dbReference>
<dbReference type="HOGENOM" id="CLU_020336_7_3_9"/>
<dbReference type="PANTHER" id="PTHR43329">
    <property type="entry name" value="EPOXIDE HYDROLASE"/>
    <property type="match status" value="1"/>
</dbReference>
<dbReference type="InterPro" id="IPR000073">
    <property type="entry name" value="AB_hydrolase_1"/>
</dbReference>
<organism evidence="2 3">
    <name type="scientific">Priestia megaterium (strain ATCC 14581 / DSM 32 / CCUG 1817 / JCM 2506 / NBRC 15308 / NCIMB 9376 / NCTC 10342 / NRRL B-14308 / VKM B-512 / Ford 19)</name>
    <name type="common">Bacillus megaterium</name>
    <dbReference type="NCBI Taxonomy" id="1348623"/>
    <lineage>
        <taxon>Bacteria</taxon>
        <taxon>Bacillati</taxon>
        <taxon>Bacillota</taxon>
        <taxon>Bacilli</taxon>
        <taxon>Bacillales</taxon>
        <taxon>Bacillaceae</taxon>
        <taxon>Priestia</taxon>
    </lineage>
</organism>
<dbReference type="KEGG" id="bmeg:BG04_5451"/>
<name>A0A0B6AZZ1_PRIM2</name>